<gene>
    <name evidence="1" type="ORF">CYMTET_46577</name>
</gene>
<proteinExistence type="predicted"/>
<accession>A0AAE0EXG9</accession>
<evidence type="ECO:0000313" key="2">
    <source>
        <dbReference type="Proteomes" id="UP001190700"/>
    </source>
</evidence>
<name>A0AAE0EXG9_9CHLO</name>
<comment type="caution">
    <text evidence="1">The sequence shown here is derived from an EMBL/GenBank/DDBJ whole genome shotgun (WGS) entry which is preliminary data.</text>
</comment>
<evidence type="ECO:0000313" key="1">
    <source>
        <dbReference type="EMBL" id="KAK3243787.1"/>
    </source>
</evidence>
<dbReference type="Proteomes" id="UP001190700">
    <property type="component" value="Unassembled WGS sequence"/>
</dbReference>
<organism evidence="1 2">
    <name type="scientific">Cymbomonas tetramitiformis</name>
    <dbReference type="NCBI Taxonomy" id="36881"/>
    <lineage>
        <taxon>Eukaryota</taxon>
        <taxon>Viridiplantae</taxon>
        <taxon>Chlorophyta</taxon>
        <taxon>Pyramimonadophyceae</taxon>
        <taxon>Pyramimonadales</taxon>
        <taxon>Pyramimonadaceae</taxon>
        <taxon>Cymbomonas</taxon>
    </lineage>
</organism>
<dbReference type="AlphaFoldDB" id="A0AAE0EXG9"/>
<dbReference type="EMBL" id="LGRX02032650">
    <property type="protein sequence ID" value="KAK3243787.1"/>
    <property type="molecule type" value="Genomic_DNA"/>
</dbReference>
<reference evidence="1 2" key="1">
    <citation type="journal article" date="2015" name="Genome Biol. Evol.">
        <title>Comparative Genomics of a Bacterivorous Green Alga Reveals Evolutionary Causalities and Consequences of Phago-Mixotrophic Mode of Nutrition.</title>
        <authorList>
            <person name="Burns J.A."/>
            <person name="Paasch A."/>
            <person name="Narechania A."/>
            <person name="Kim E."/>
        </authorList>
    </citation>
    <scope>NUCLEOTIDE SEQUENCE [LARGE SCALE GENOMIC DNA]</scope>
    <source>
        <strain evidence="1 2">PLY_AMNH</strain>
    </source>
</reference>
<keyword evidence="2" id="KW-1185">Reference proteome</keyword>
<protein>
    <submittedName>
        <fullName evidence="1">Uncharacterized protein</fullName>
    </submittedName>
</protein>
<sequence>MRDSGLPLSYWTPENYFDNVPQAMRPQASSQTPRKDAACGNKEISKVEMANYKFQTERFLTTLGLNLYDGACWMIASSLYGKHAMVEEYVKNTLIEHKTTGLMDIKADTACVGIYAYGQCPKAHDIFHEGDCGFCYGDSGTDGSLSTENALFFRMISDVYALEGTKDARCPALGNPWTWNDWRPILGENAWASLLGPLQSAFLAADGKADEIPDDSFALVLASNFLPAVRKLLIPNVGCVHYTAHNSYGDTDPDVGGLVSTENNGSLLAGLKALRYVLNAKVASQFKGLLAEVDSLIESVEGCLKQAYDTHLGFFLQGGRYNLTTREFEWNPGTGATGFAVDCQTWVMSALGKARVDAWFGEGTALKVWNKTAEIGGYKVSCDSGRCIPRGVGFSDNKADQVFSGEWTFGAINLLRILSAEYENIDPTMAIQLQADADGMREQITQELTVMVDFDRTPPAPEKQGDSSKAVKYANKRYYIPFGWWANPIPSQASTSWAVFIDSKYNPLMLGVYKLE</sequence>